<accession>A0ABQ0A2N0</accession>
<dbReference type="SUPFAM" id="SSF103088">
    <property type="entry name" value="OmpA-like"/>
    <property type="match status" value="1"/>
</dbReference>
<feature type="compositionally biased region" description="Basic and acidic residues" evidence="10">
    <location>
        <begin position="338"/>
        <end position="352"/>
    </location>
</feature>
<evidence type="ECO:0000256" key="8">
    <source>
        <dbReference type="ARBA" id="ARBA00023136"/>
    </source>
</evidence>
<dbReference type="PANTHER" id="PTHR30329:SF20">
    <property type="entry name" value="EXPORTED PROTEIN"/>
    <property type="match status" value="1"/>
</dbReference>
<feature type="domain" description="OmpA-like" evidence="11">
    <location>
        <begin position="238"/>
        <end position="352"/>
    </location>
</feature>
<dbReference type="InterPro" id="IPR006664">
    <property type="entry name" value="OMP_bac"/>
</dbReference>
<evidence type="ECO:0000256" key="7">
    <source>
        <dbReference type="ARBA" id="ARBA00023114"/>
    </source>
</evidence>
<dbReference type="Gene3D" id="3.30.1330.60">
    <property type="entry name" value="OmpA-like domain"/>
    <property type="match status" value="1"/>
</dbReference>
<evidence type="ECO:0000256" key="2">
    <source>
        <dbReference type="ARBA" id="ARBA00022448"/>
    </source>
</evidence>
<dbReference type="InterPro" id="IPR028974">
    <property type="entry name" value="TSP_type-3_rpt"/>
</dbReference>
<evidence type="ECO:0000313" key="12">
    <source>
        <dbReference type="EMBL" id="GAA6146654.1"/>
    </source>
</evidence>
<evidence type="ECO:0000313" key="13">
    <source>
        <dbReference type="Proteomes" id="UP001481413"/>
    </source>
</evidence>
<dbReference type="EMBL" id="BAABWH010000009">
    <property type="protein sequence ID" value="GAA6146654.1"/>
    <property type="molecule type" value="Genomic_DNA"/>
</dbReference>
<keyword evidence="7" id="KW-0626">Porin</keyword>
<dbReference type="SUPFAM" id="SSF103647">
    <property type="entry name" value="TSP type-3 repeat"/>
    <property type="match status" value="1"/>
</dbReference>
<dbReference type="Gene3D" id="2.40.160.20">
    <property type="match status" value="1"/>
</dbReference>
<reference evidence="12 13" key="1">
    <citation type="submission" date="2024-04" db="EMBL/GenBank/DDBJ databases">
        <title>Draft genome sequence of Thalassolituus maritimus NBRC 116585.</title>
        <authorList>
            <person name="Miyakawa T."/>
            <person name="Kusuya Y."/>
            <person name="Miura T."/>
        </authorList>
    </citation>
    <scope>NUCLEOTIDE SEQUENCE [LARGE SCALE GENOMIC DNA]</scope>
    <source>
        <strain evidence="12 13">5NW40-0001</strain>
    </source>
</reference>
<comment type="caution">
    <text evidence="12">The sequence shown here is derived from an EMBL/GenBank/DDBJ whole genome shotgun (WGS) entry which is preliminary data.</text>
</comment>
<protein>
    <submittedName>
        <fullName evidence="12">Outer membrane porin OprF</fullName>
    </submittedName>
</protein>
<dbReference type="InterPro" id="IPR036737">
    <property type="entry name" value="OmpA-like_sf"/>
</dbReference>
<dbReference type="SUPFAM" id="SSF56925">
    <property type="entry name" value="OMPA-like"/>
    <property type="match status" value="1"/>
</dbReference>
<keyword evidence="5" id="KW-0732">Signal</keyword>
<sequence>MPVMAEDIPYYFTVGAAHTDNEVSVDHFGDHMKHSYTNELSLGYMLKDDVALEGSFVIPSIIQDDSRADIEQFRFSSFYFLSDEALKPYLTAGIGFEDMNTDGGNASNALASLGAGVQYDSSDRVFARAEIRYDDMINEYPEHTNYVLEVGYRFGAANSGYAAAAAAGASVASAADSSASNNMADDTQLTAEDVQNLPATAAGIPAKSAFTDSDNDGVADSIDKCDNTGKVAMVDSNGCDLIKTVEALLRFPLNKAGMPGKATAYLDQVAAQAKADPEMKIIVKGHADETGSDEFNQFISLERAKTVGGYLTARGVSKDAIVLEALSDTQPIADNTTDEGRQLNRRVELSIQ</sequence>
<dbReference type="InterPro" id="IPR050330">
    <property type="entry name" value="Bact_OuterMem_StrucFunc"/>
</dbReference>
<keyword evidence="2" id="KW-0813">Transport</keyword>
<dbReference type="CDD" id="cd07185">
    <property type="entry name" value="OmpA_C-like"/>
    <property type="match status" value="1"/>
</dbReference>
<evidence type="ECO:0000256" key="9">
    <source>
        <dbReference type="PROSITE-ProRule" id="PRU00473"/>
    </source>
</evidence>
<dbReference type="InterPro" id="IPR011250">
    <property type="entry name" value="OMP/PagP_B-barrel"/>
</dbReference>
<keyword evidence="4" id="KW-0812">Transmembrane</keyword>
<keyword evidence="6" id="KW-0406">Ion transport</keyword>
<evidence type="ECO:0000256" key="4">
    <source>
        <dbReference type="ARBA" id="ARBA00022692"/>
    </source>
</evidence>
<evidence type="ECO:0000256" key="5">
    <source>
        <dbReference type="ARBA" id="ARBA00022729"/>
    </source>
</evidence>
<evidence type="ECO:0000259" key="11">
    <source>
        <dbReference type="PROSITE" id="PS51123"/>
    </source>
</evidence>
<keyword evidence="3" id="KW-1134">Transmembrane beta strand</keyword>
<comment type="subcellular location">
    <subcellularLocation>
        <location evidence="1">Cell outer membrane</location>
        <topology evidence="1">Multi-pass membrane protein</topology>
    </subcellularLocation>
</comment>
<keyword evidence="8 9" id="KW-0472">Membrane</keyword>
<dbReference type="Pfam" id="PF00691">
    <property type="entry name" value="OmpA"/>
    <property type="match status" value="1"/>
</dbReference>
<dbReference type="PRINTS" id="PR01021">
    <property type="entry name" value="OMPADOMAIN"/>
</dbReference>
<evidence type="ECO:0000256" key="10">
    <source>
        <dbReference type="SAM" id="MobiDB-lite"/>
    </source>
</evidence>
<dbReference type="Proteomes" id="UP001481413">
    <property type="component" value="Unassembled WGS sequence"/>
</dbReference>
<dbReference type="InterPro" id="IPR027385">
    <property type="entry name" value="Beta-barrel_OMP"/>
</dbReference>
<organism evidence="12 13">
    <name type="scientific">Thalassolituus maritimus</name>
    <dbReference type="NCBI Taxonomy" id="484498"/>
    <lineage>
        <taxon>Bacteria</taxon>
        <taxon>Pseudomonadati</taxon>
        <taxon>Pseudomonadota</taxon>
        <taxon>Gammaproteobacteria</taxon>
        <taxon>Oceanospirillales</taxon>
        <taxon>Oceanospirillaceae</taxon>
        <taxon>Thalassolituus</taxon>
    </lineage>
</organism>
<dbReference type="Pfam" id="PF13505">
    <property type="entry name" value="OMP_b-brl"/>
    <property type="match status" value="1"/>
</dbReference>
<keyword evidence="13" id="KW-1185">Reference proteome</keyword>
<evidence type="ECO:0000256" key="1">
    <source>
        <dbReference type="ARBA" id="ARBA00004571"/>
    </source>
</evidence>
<evidence type="ECO:0000256" key="3">
    <source>
        <dbReference type="ARBA" id="ARBA00022452"/>
    </source>
</evidence>
<evidence type="ECO:0000256" key="6">
    <source>
        <dbReference type="ARBA" id="ARBA00023065"/>
    </source>
</evidence>
<proteinExistence type="predicted"/>
<dbReference type="PANTHER" id="PTHR30329">
    <property type="entry name" value="STATOR ELEMENT OF FLAGELLAR MOTOR COMPLEX"/>
    <property type="match status" value="1"/>
</dbReference>
<gene>
    <name evidence="12" type="primary">oprF</name>
    <name evidence="12" type="ORF">NBRC116585_27720</name>
</gene>
<dbReference type="InterPro" id="IPR006665">
    <property type="entry name" value="OmpA-like"/>
</dbReference>
<feature type="region of interest" description="Disordered" evidence="10">
    <location>
        <begin position="332"/>
        <end position="352"/>
    </location>
</feature>
<dbReference type="PROSITE" id="PS51123">
    <property type="entry name" value="OMPA_2"/>
    <property type="match status" value="1"/>
</dbReference>
<name>A0ABQ0A2N0_9GAMM</name>